<evidence type="ECO:0000313" key="1">
    <source>
        <dbReference type="EMBL" id="GAA0152336.1"/>
    </source>
</evidence>
<dbReference type="AlphaFoldDB" id="A0AAV3PMV4"/>
<dbReference type="InterPro" id="IPR008480">
    <property type="entry name" value="DUF761_pln"/>
</dbReference>
<organism evidence="1 2">
    <name type="scientific">Lithospermum erythrorhizon</name>
    <name type="common">Purple gromwell</name>
    <name type="synonym">Lithospermum officinale var. erythrorhizon</name>
    <dbReference type="NCBI Taxonomy" id="34254"/>
    <lineage>
        <taxon>Eukaryota</taxon>
        <taxon>Viridiplantae</taxon>
        <taxon>Streptophyta</taxon>
        <taxon>Embryophyta</taxon>
        <taxon>Tracheophyta</taxon>
        <taxon>Spermatophyta</taxon>
        <taxon>Magnoliopsida</taxon>
        <taxon>eudicotyledons</taxon>
        <taxon>Gunneridae</taxon>
        <taxon>Pentapetalae</taxon>
        <taxon>asterids</taxon>
        <taxon>lamiids</taxon>
        <taxon>Boraginales</taxon>
        <taxon>Boraginaceae</taxon>
        <taxon>Boraginoideae</taxon>
        <taxon>Lithospermeae</taxon>
        <taxon>Lithospermum</taxon>
    </lineage>
</organism>
<sequence>MELGNNMSLLARLRRAVKKIKILLNYNFNIRWSLASSFGKSRKVRSFNDRPGLRLCIDEDQNNSENNNNDSHHEYYQRSISSPLLSTSSSFSSDEEDIDKKSELFIANFRKHLLLERQISLELRYARERSFSSSSPSSLSS</sequence>
<dbReference type="Pfam" id="PF05553">
    <property type="entry name" value="DUF761"/>
    <property type="match status" value="1"/>
</dbReference>
<reference evidence="1 2" key="1">
    <citation type="submission" date="2024-01" db="EMBL/GenBank/DDBJ databases">
        <title>The complete chloroplast genome sequence of Lithospermum erythrorhizon: insights into the phylogenetic relationship among Boraginaceae species and the maternal lineages of purple gromwells.</title>
        <authorList>
            <person name="Okada T."/>
            <person name="Watanabe K."/>
        </authorList>
    </citation>
    <scope>NUCLEOTIDE SEQUENCE [LARGE SCALE GENOMIC DNA]</scope>
</reference>
<gene>
    <name evidence="1" type="ORF">LIER_10844</name>
</gene>
<dbReference type="Proteomes" id="UP001454036">
    <property type="component" value="Unassembled WGS sequence"/>
</dbReference>
<dbReference type="EMBL" id="BAABME010001964">
    <property type="protein sequence ID" value="GAA0152336.1"/>
    <property type="molecule type" value="Genomic_DNA"/>
</dbReference>
<evidence type="ECO:0000313" key="2">
    <source>
        <dbReference type="Proteomes" id="UP001454036"/>
    </source>
</evidence>
<proteinExistence type="predicted"/>
<comment type="caution">
    <text evidence="1">The sequence shown here is derived from an EMBL/GenBank/DDBJ whole genome shotgun (WGS) entry which is preliminary data.</text>
</comment>
<name>A0AAV3PMV4_LITER</name>
<protein>
    <submittedName>
        <fullName evidence="1">Uncharacterized protein</fullName>
    </submittedName>
</protein>
<accession>A0AAV3PMV4</accession>
<keyword evidence="2" id="KW-1185">Reference proteome</keyword>